<dbReference type="RefSeq" id="WP_153010999.1">
    <property type="nucleotide sequence ID" value="NZ_AZGC01000041.1"/>
</dbReference>
<dbReference type="PATRIC" id="fig|1423742.4.peg.1583"/>
<name>A0A0R1UJU7_9LACO</name>
<accession>A0A0R1UJU7</accession>
<comment type="caution">
    <text evidence="1">The sequence shown here is derived from an EMBL/GenBank/DDBJ whole genome shotgun (WGS) entry which is preliminary data.</text>
</comment>
<sequence>MKNPEYHHLYQDLLKSSEKVLNEDVIQEIVTYIFKRTFITRCHYITAPQTEIAQSMLLKLNPQLKYRFSKTLQTSLHDGLDSFLVTDFTNKLQSTFLSNYQFRLNVIVCGINKSLMQTLKDTF</sequence>
<organism evidence="1 2">
    <name type="scientific">Limosilactobacillus equigenerosi DSM 18793 = JCM 14505</name>
    <dbReference type="NCBI Taxonomy" id="1423742"/>
    <lineage>
        <taxon>Bacteria</taxon>
        <taxon>Bacillati</taxon>
        <taxon>Bacillota</taxon>
        <taxon>Bacilli</taxon>
        <taxon>Lactobacillales</taxon>
        <taxon>Lactobacillaceae</taxon>
        <taxon>Limosilactobacillus</taxon>
    </lineage>
</organism>
<evidence type="ECO:0000313" key="2">
    <source>
        <dbReference type="Proteomes" id="UP000051084"/>
    </source>
</evidence>
<keyword evidence="2" id="KW-1185">Reference proteome</keyword>
<evidence type="ECO:0000313" key="1">
    <source>
        <dbReference type="EMBL" id="KRL93616.1"/>
    </source>
</evidence>
<proteinExistence type="predicted"/>
<dbReference type="EMBL" id="AZGC01000041">
    <property type="protein sequence ID" value="KRL93616.1"/>
    <property type="molecule type" value="Genomic_DNA"/>
</dbReference>
<reference evidence="1 2" key="1">
    <citation type="journal article" date="2015" name="Genome Announc.">
        <title>Expanding the biotechnology potential of lactobacilli through comparative genomics of 213 strains and associated genera.</title>
        <authorList>
            <person name="Sun Z."/>
            <person name="Harris H.M."/>
            <person name="McCann A."/>
            <person name="Guo C."/>
            <person name="Argimon S."/>
            <person name="Zhang W."/>
            <person name="Yang X."/>
            <person name="Jeffery I.B."/>
            <person name="Cooney J.C."/>
            <person name="Kagawa T.F."/>
            <person name="Liu W."/>
            <person name="Song Y."/>
            <person name="Salvetti E."/>
            <person name="Wrobel A."/>
            <person name="Rasinkangas P."/>
            <person name="Parkhill J."/>
            <person name="Rea M.C."/>
            <person name="O'Sullivan O."/>
            <person name="Ritari J."/>
            <person name="Douillard F.P."/>
            <person name="Paul Ross R."/>
            <person name="Yang R."/>
            <person name="Briner A.E."/>
            <person name="Felis G.E."/>
            <person name="de Vos W.M."/>
            <person name="Barrangou R."/>
            <person name="Klaenhammer T.R."/>
            <person name="Caufield P.W."/>
            <person name="Cui Y."/>
            <person name="Zhang H."/>
            <person name="O'Toole P.W."/>
        </authorList>
    </citation>
    <scope>NUCLEOTIDE SEQUENCE [LARGE SCALE GENOMIC DNA]</scope>
    <source>
        <strain evidence="1 2">DSM 18793</strain>
    </source>
</reference>
<dbReference type="AlphaFoldDB" id="A0A0R1UJU7"/>
<gene>
    <name evidence="1" type="ORF">FC21_GL001529</name>
</gene>
<dbReference type="Proteomes" id="UP000051084">
    <property type="component" value="Unassembled WGS sequence"/>
</dbReference>
<protein>
    <submittedName>
        <fullName evidence="1">Uncharacterized protein</fullName>
    </submittedName>
</protein>
<dbReference type="STRING" id="417373.GCA_001570685_01244"/>